<reference evidence="7 8" key="1">
    <citation type="journal article" date="2011" name="Proc. Natl. Acad. Sci. U.S.A.">
        <title>Evolutionary erosion of yeast sex chromosomes by mating-type switching accidents.</title>
        <authorList>
            <person name="Gordon J.L."/>
            <person name="Armisen D."/>
            <person name="Proux-Wera E."/>
            <person name="Oheigeartaigh S.S."/>
            <person name="Byrne K.P."/>
            <person name="Wolfe K.H."/>
        </authorList>
    </citation>
    <scope>NUCLEOTIDE SEQUENCE [LARGE SCALE GENOMIC DNA]</scope>
    <source>
        <strain evidence="8">ATCC 24235 / CBS 4417 / NBRC 1672 / NRRL Y-8282 / UCD 70-5</strain>
    </source>
</reference>
<dbReference type="PROSITE" id="PS00455">
    <property type="entry name" value="AMP_BINDING"/>
    <property type="match status" value="1"/>
</dbReference>
<dbReference type="Proteomes" id="UP000005666">
    <property type="component" value="Chromosome 7"/>
</dbReference>
<feature type="domain" description="AMP-dependent synthetase/ligase" evidence="6">
    <location>
        <begin position="85"/>
        <end position="517"/>
    </location>
</feature>
<evidence type="ECO:0000256" key="3">
    <source>
        <dbReference type="ARBA" id="ARBA00022741"/>
    </source>
</evidence>
<dbReference type="InterPro" id="IPR020845">
    <property type="entry name" value="AMP-binding_CS"/>
</dbReference>
<evidence type="ECO:0000259" key="6">
    <source>
        <dbReference type="Pfam" id="PF00501"/>
    </source>
</evidence>
<accession>G8BVL8</accession>
<evidence type="ECO:0000256" key="5">
    <source>
        <dbReference type="ARBA" id="ARBA00036813"/>
    </source>
</evidence>
<evidence type="ECO:0000313" key="7">
    <source>
        <dbReference type="EMBL" id="CCE63946.1"/>
    </source>
</evidence>
<name>G8BVL8_TETPH</name>
<evidence type="ECO:0000256" key="2">
    <source>
        <dbReference type="ARBA" id="ARBA00022598"/>
    </source>
</evidence>
<keyword evidence="2" id="KW-0436">Ligase</keyword>
<dbReference type="SUPFAM" id="SSF56801">
    <property type="entry name" value="Acetyl-CoA synthetase-like"/>
    <property type="match status" value="1"/>
</dbReference>
<dbReference type="GO" id="GO:0005524">
    <property type="term" value="F:ATP binding"/>
    <property type="evidence" value="ECO:0007669"/>
    <property type="project" value="UniProtKB-KW"/>
</dbReference>
<dbReference type="PANTHER" id="PTHR43272">
    <property type="entry name" value="LONG-CHAIN-FATTY-ACID--COA LIGASE"/>
    <property type="match status" value="1"/>
</dbReference>
<dbReference type="OrthoDB" id="1700726at2759"/>
<dbReference type="GO" id="GO:0005811">
    <property type="term" value="C:lipid droplet"/>
    <property type="evidence" value="ECO:0007669"/>
    <property type="project" value="TreeGrafter"/>
</dbReference>
<dbReference type="OMA" id="KIFQWAA"/>
<organism evidence="7 8">
    <name type="scientific">Tetrapisispora phaffii (strain ATCC 24235 / CBS 4417 / NBRC 1672 / NRRL Y-8282 / UCD 70-5)</name>
    <name type="common">Yeast</name>
    <name type="synonym">Fabospora phaffii</name>
    <dbReference type="NCBI Taxonomy" id="1071381"/>
    <lineage>
        <taxon>Eukaryota</taxon>
        <taxon>Fungi</taxon>
        <taxon>Dikarya</taxon>
        <taxon>Ascomycota</taxon>
        <taxon>Saccharomycotina</taxon>
        <taxon>Saccharomycetes</taxon>
        <taxon>Saccharomycetales</taxon>
        <taxon>Saccharomycetaceae</taxon>
        <taxon>Tetrapisispora</taxon>
    </lineage>
</organism>
<evidence type="ECO:0000256" key="1">
    <source>
        <dbReference type="ARBA" id="ARBA00006432"/>
    </source>
</evidence>
<keyword evidence="4" id="KW-0067">ATP-binding</keyword>
<keyword evidence="3" id="KW-0547">Nucleotide-binding</keyword>
<dbReference type="eggNOG" id="KOG1180">
    <property type="taxonomic scope" value="Eukaryota"/>
</dbReference>
<sequence>MAEQCTKIVGKAANEHETAPRVSTTVDTPLVRPKGYSCSTAYEFLLEAFERGGKRTAMGWRDIIEIHEDRKKISKKIDGKVQEIEKTWLYFELTDYKYIKFNELTNIMHDMGRGLVKIGLNPHSEDKLHIYASTSHKWMKTFCGAQSQSIPIVTAYDTLGESGLTHSLIQSESKAIFTDNSLLATLINPLKTANSIKYIIHTEKIDSNDKRQNGKIYQDPFNAVEKIKEIRPDIQFFHYDQIIKLGKDSKGEIEPHPPKPEDLSCIMYTSGSTGDPKGVPITHANLVAGIAGVSETVYGDIGSRDRIIAFLPLAHIFELLFELIVFYWGGVLGYANVKTLTPTSIRNCESDLALFKPSVMVGVAAVFEMIKKGIITKLNEMPKLTQKVFWSAYNTKSFMNNYHIPGGNTVGNLIFKKVRSATGGNLRLIMNGGSPISIDTQKFISNVLCTMLVGYGLTETCANGCVTRINSFEFGIAGSLVGSVTAKLRDVDELGYLAKNNQGEILLKGASVIKEYYKNPQETAEAFTDDGWFCTGDIGEWTSNGQIKIIDRKKNLVKTANGEYIALEKLESIYRSCQYVTNICVYADQHKVKPVGIVVPNLAPLKSEAVKQGILKADEDIEDYLEDKKVNDMVFKTILQTGRAQGLAGIELLQGVVLFKGEWTPQNGYVTSAQKLKRKAILDNVKSQVDKIYA</sequence>
<comment type="catalytic activity">
    <reaction evidence="5">
        <text>a long-chain fatty acid + ATP + CoA = a long-chain fatty acyl-CoA + AMP + diphosphate</text>
        <dbReference type="Rhea" id="RHEA:15421"/>
        <dbReference type="ChEBI" id="CHEBI:30616"/>
        <dbReference type="ChEBI" id="CHEBI:33019"/>
        <dbReference type="ChEBI" id="CHEBI:57287"/>
        <dbReference type="ChEBI" id="CHEBI:57560"/>
        <dbReference type="ChEBI" id="CHEBI:83139"/>
        <dbReference type="ChEBI" id="CHEBI:456215"/>
        <dbReference type="EC" id="6.2.1.3"/>
    </reaction>
</comment>
<evidence type="ECO:0000256" key="4">
    <source>
        <dbReference type="ARBA" id="ARBA00022840"/>
    </source>
</evidence>
<dbReference type="RefSeq" id="XP_003686380.1">
    <property type="nucleotide sequence ID" value="XM_003686332.1"/>
</dbReference>
<dbReference type="GO" id="GO:0004467">
    <property type="term" value="F:long-chain fatty acid-CoA ligase activity"/>
    <property type="evidence" value="ECO:0007669"/>
    <property type="project" value="UniProtKB-EC"/>
</dbReference>
<dbReference type="PANTHER" id="PTHR43272:SF83">
    <property type="entry name" value="ACYL-COA SYNTHETASE LONG-CHAIN, ISOFORM J"/>
    <property type="match status" value="1"/>
</dbReference>
<dbReference type="GO" id="GO:0005886">
    <property type="term" value="C:plasma membrane"/>
    <property type="evidence" value="ECO:0007669"/>
    <property type="project" value="TreeGrafter"/>
</dbReference>
<dbReference type="Gene3D" id="3.40.50.12780">
    <property type="entry name" value="N-terminal domain of ligase-like"/>
    <property type="match status" value="1"/>
</dbReference>
<dbReference type="HOGENOM" id="CLU_000022_45_2_1"/>
<dbReference type="Pfam" id="PF00501">
    <property type="entry name" value="AMP-binding"/>
    <property type="match status" value="1"/>
</dbReference>
<dbReference type="GO" id="GO:0035336">
    <property type="term" value="P:long-chain fatty-acyl-CoA metabolic process"/>
    <property type="evidence" value="ECO:0007669"/>
    <property type="project" value="TreeGrafter"/>
</dbReference>
<dbReference type="InterPro" id="IPR000873">
    <property type="entry name" value="AMP-dep_synth/lig_dom"/>
</dbReference>
<comment type="similarity">
    <text evidence="1">Belongs to the ATP-dependent AMP-binding enzyme family.</text>
</comment>
<dbReference type="STRING" id="1071381.G8BVL8"/>
<evidence type="ECO:0000313" key="8">
    <source>
        <dbReference type="Proteomes" id="UP000005666"/>
    </source>
</evidence>
<protein>
    <recommendedName>
        <fullName evidence="6">AMP-dependent synthetase/ligase domain-containing protein</fullName>
    </recommendedName>
</protein>
<dbReference type="KEGG" id="tpf:TPHA_0G01090"/>
<dbReference type="InterPro" id="IPR042099">
    <property type="entry name" value="ANL_N_sf"/>
</dbReference>
<dbReference type="EMBL" id="HE612862">
    <property type="protein sequence ID" value="CCE63946.1"/>
    <property type="molecule type" value="Genomic_DNA"/>
</dbReference>
<proteinExistence type="inferred from homology"/>
<dbReference type="GO" id="GO:0005783">
    <property type="term" value="C:endoplasmic reticulum"/>
    <property type="evidence" value="ECO:0007669"/>
    <property type="project" value="TreeGrafter"/>
</dbReference>
<dbReference type="AlphaFoldDB" id="G8BVL8"/>
<keyword evidence="8" id="KW-1185">Reference proteome</keyword>
<gene>
    <name evidence="7" type="primary">TPHA0G01090</name>
    <name evidence="7" type="ordered locus">TPHA_0G01090</name>
</gene>
<dbReference type="GeneID" id="11535931"/>